<evidence type="ECO:0000313" key="9">
    <source>
        <dbReference type="EMBL" id="EAU35231.1"/>
    </source>
</evidence>
<dbReference type="Proteomes" id="UP000007963">
    <property type="component" value="Unassembled WGS sequence"/>
</dbReference>
<dbReference type="InterPro" id="IPR006101">
    <property type="entry name" value="Glyco_hydro_2"/>
</dbReference>
<dbReference type="InterPro" id="IPR004199">
    <property type="entry name" value="B-gal_small/dom_5"/>
</dbReference>
<dbReference type="Gene3D" id="2.60.120.260">
    <property type="entry name" value="Galactose-binding domain-like"/>
    <property type="match status" value="1"/>
</dbReference>
<dbReference type="InterPro" id="IPR050347">
    <property type="entry name" value="Bact_Beta-galactosidase"/>
</dbReference>
<evidence type="ECO:0000256" key="4">
    <source>
        <dbReference type="ARBA" id="ARBA00022801"/>
    </source>
</evidence>
<dbReference type="EC" id="3.2.1.23" evidence="3"/>
<dbReference type="PRINTS" id="PR00132">
    <property type="entry name" value="GLHYDRLASE2"/>
</dbReference>
<dbReference type="InterPro" id="IPR014718">
    <property type="entry name" value="GH-type_carb-bd"/>
</dbReference>
<evidence type="ECO:0000256" key="2">
    <source>
        <dbReference type="ARBA" id="ARBA00007401"/>
    </source>
</evidence>
<dbReference type="SMART" id="SM01038">
    <property type="entry name" value="Bgal_small_N"/>
    <property type="match status" value="1"/>
</dbReference>
<keyword evidence="5" id="KW-0326">Glycosidase</keyword>
<feature type="domain" description="Beta galactosidase small chain/" evidence="8">
    <location>
        <begin position="734"/>
        <end position="1008"/>
    </location>
</feature>
<dbReference type="GO" id="GO:0005990">
    <property type="term" value="P:lactose catabolic process"/>
    <property type="evidence" value="ECO:0007669"/>
    <property type="project" value="TreeGrafter"/>
</dbReference>
<dbReference type="InterPro" id="IPR006102">
    <property type="entry name" value="Ig-like_GH2"/>
</dbReference>
<evidence type="ECO:0000256" key="7">
    <source>
        <dbReference type="ARBA" id="ARBA00032230"/>
    </source>
</evidence>
<evidence type="ECO:0000256" key="6">
    <source>
        <dbReference type="ARBA" id="ARBA00023316"/>
    </source>
</evidence>
<dbReference type="Pfam" id="PF02929">
    <property type="entry name" value="Bgal_small_N"/>
    <property type="match status" value="1"/>
</dbReference>
<dbReference type="HOGENOM" id="CLU_002346_0_2_1"/>
<dbReference type="VEuPathDB" id="FungiDB:ATEG_04784"/>
<dbReference type="SUPFAM" id="SSF51445">
    <property type="entry name" value="(Trans)glycosidases"/>
    <property type="match status" value="1"/>
</dbReference>
<reference evidence="10" key="1">
    <citation type="submission" date="2005-09" db="EMBL/GenBank/DDBJ databases">
        <title>Annotation of the Aspergillus terreus NIH2624 genome.</title>
        <authorList>
            <person name="Birren B.W."/>
            <person name="Lander E.S."/>
            <person name="Galagan J.E."/>
            <person name="Nusbaum C."/>
            <person name="Devon K."/>
            <person name="Henn M."/>
            <person name="Ma L.-J."/>
            <person name="Jaffe D.B."/>
            <person name="Butler J."/>
            <person name="Alvarez P."/>
            <person name="Gnerre S."/>
            <person name="Grabherr M."/>
            <person name="Kleber M."/>
            <person name="Mauceli E.W."/>
            <person name="Brockman W."/>
            <person name="Rounsley S."/>
            <person name="Young S.K."/>
            <person name="LaButti K."/>
            <person name="Pushparaj V."/>
            <person name="DeCaprio D."/>
            <person name="Crawford M."/>
            <person name="Koehrsen M."/>
            <person name="Engels R."/>
            <person name="Montgomery P."/>
            <person name="Pearson M."/>
            <person name="Howarth C."/>
            <person name="Larson L."/>
            <person name="Luoma S."/>
            <person name="White J."/>
            <person name="Alvarado L."/>
            <person name="Kodira C.D."/>
            <person name="Zeng Q."/>
            <person name="Oleary S."/>
            <person name="Yandava C."/>
            <person name="Denning D.W."/>
            <person name="Nierman W.C."/>
            <person name="Milne T."/>
            <person name="Madden K."/>
        </authorList>
    </citation>
    <scope>NUCLEOTIDE SEQUENCE [LARGE SCALE GENOMIC DNA]</scope>
    <source>
        <strain evidence="10">NIH 2624 / FGSC A1156</strain>
    </source>
</reference>
<name>Q0CNF0_ASPTN</name>
<keyword evidence="4" id="KW-0378">Hydrolase</keyword>
<dbReference type="PANTHER" id="PTHR46323:SF2">
    <property type="entry name" value="BETA-GALACTOSIDASE"/>
    <property type="match status" value="1"/>
</dbReference>
<dbReference type="Pfam" id="PF16353">
    <property type="entry name" value="LacZ_4"/>
    <property type="match status" value="1"/>
</dbReference>
<dbReference type="Pfam" id="PF02837">
    <property type="entry name" value="Glyco_hydro_2_N"/>
    <property type="match status" value="1"/>
</dbReference>
<dbReference type="GO" id="GO:0009341">
    <property type="term" value="C:beta-galactosidase complex"/>
    <property type="evidence" value="ECO:0007669"/>
    <property type="project" value="InterPro"/>
</dbReference>
<comment type="similarity">
    <text evidence="2">Belongs to the glycosyl hydrolase 2 family.</text>
</comment>
<organism evidence="9 10">
    <name type="scientific">Aspergillus terreus (strain NIH 2624 / FGSC A1156)</name>
    <dbReference type="NCBI Taxonomy" id="341663"/>
    <lineage>
        <taxon>Eukaryota</taxon>
        <taxon>Fungi</taxon>
        <taxon>Dikarya</taxon>
        <taxon>Ascomycota</taxon>
        <taxon>Pezizomycotina</taxon>
        <taxon>Eurotiomycetes</taxon>
        <taxon>Eurotiomycetidae</taxon>
        <taxon>Eurotiales</taxon>
        <taxon>Aspergillaceae</taxon>
        <taxon>Aspergillus</taxon>
        <taxon>Aspergillus subgen. Circumdati</taxon>
    </lineage>
</organism>
<dbReference type="PANTHER" id="PTHR46323">
    <property type="entry name" value="BETA-GALACTOSIDASE"/>
    <property type="match status" value="1"/>
</dbReference>
<dbReference type="UniPathway" id="UPA00280"/>
<dbReference type="STRING" id="341663.Q0CNF0"/>
<dbReference type="InterPro" id="IPR017853">
    <property type="entry name" value="GH"/>
</dbReference>
<dbReference type="InterPro" id="IPR006104">
    <property type="entry name" value="Glyco_hydro_2_N"/>
</dbReference>
<gene>
    <name evidence="9" type="ORF">ATEG_04784</name>
</gene>
<dbReference type="Pfam" id="PF02836">
    <property type="entry name" value="Glyco_hydro_2_C"/>
    <property type="match status" value="1"/>
</dbReference>
<comment type="catalytic activity">
    <reaction evidence="1">
        <text>Hydrolysis of terminal non-reducing beta-D-galactose residues in beta-D-galactosides.</text>
        <dbReference type="EC" id="3.2.1.23"/>
    </reaction>
</comment>
<dbReference type="Gene3D" id="3.20.20.80">
    <property type="entry name" value="Glycosidases"/>
    <property type="match status" value="1"/>
</dbReference>
<dbReference type="InterPro" id="IPR036156">
    <property type="entry name" value="Beta-gal/glucu_dom_sf"/>
</dbReference>
<dbReference type="EMBL" id="CH476599">
    <property type="protein sequence ID" value="EAU35231.1"/>
    <property type="molecule type" value="Genomic_DNA"/>
</dbReference>
<dbReference type="FunFam" id="3.20.20.80:FF:000018">
    <property type="entry name" value="Beta-galactosidase"/>
    <property type="match status" value="1"/>
</dbReference>
<dbReference type="OrthoDB" id="408320at2759"/>
<dbReference type="InterPro" id="IPR008979">
    <property type="entry name" value="Galactose-bd-like_sf"/>
</dbReference>
<dbReference type="SUPFAM" id="SSF49303">
    <property type="entry name" value="beta-Galactosidase/glucuronidase domain"/>
    <property type="match status" value="2"/>
</dbReference>
<protein>
    <recommendedName>
        <fullName evidence="3">beta-galactosidase</fullName>
        <ecNumber evidence="3">3.2.1.23</ecNumber>
    </recommendedName>
    <alternativeName>
        <fullName evidence="7">Lactase</fullName>
    </alternativeName>
</protein>
<dbReference type="AlphaFoldDB" id="Q0CNF0"/>
<dbReference type="InterPro" id="IPR032312">
    <property type="entry name" value="LacZ_4"/>
</dbReference>
<dbReference type="Gene3D" id="2.60.40.10">
    <property type="entry name" value="Immunoglobulins"/>
    <property type="match status" value="2"/>
</dbReference>
<dbReference type="RefSeq" id="XP_001213962.1">
    <property type="nucleotide sequence ID" value="XM_001213962.1"/>
</dbReference>
<evidence type="ECO:0000259" key="8">
    <source>
        <dbReference type="SMART" id="SM01038"/>
    </source>
</evidence>
<accession>Q0CNF0</accession>
<dbReference type="InterPro" id="IPR006103">
    <property type="entry name" value="Glyco_hydro_2_cat"/>
</dbReference>
<dbReference type="SUPFAM" id="SSF49785">
    <property type="entry name" value="Galactose-binding domain-like"/>
    <property type="match status" value="1"/>
</dbReference>
<dbReference type="eggNOG" id="KOG2024">
    <property type="taxonomic scope" value="Eukaryota"/>
</dbReference>
<proteinExistence type="inferred from homology"/>
<dbReference type="InterPro" id="IPR011013">
    <property type="entry name" value="Gal_mutarotase_sf_dom"/>
</dbReference>
<evidence type="ECO:0000256" key="5">
    <source>
        <dbReference type="ARBA" id="ARBA00023295"/>
    </source>
</evidence>
<dbReference type="GO" id="GO:0030246">
    <property type="term" value="F:carbohydrate binding"/>
    <property type="evidence" value="ECO:0007669"/>
    <property type="project" value="InterPro"/>
</dbReference>
<sequence length="1013" mass="115606">MSSGDSPDWNNLDVLHRNTLPPRSHFYLYEDEERAARGDRNQSLIKLLNGTWKFRHDRTPLQIPKWDDLDPASWANIKVPGMWQLQGYGRPQYTNVNYPFPVDPPFITSQNETGTYWREFNIPAEWDKSSHIHVRFEGVDSAFHLWVNSHKVGYFQGSRNASEFDITQYVNREDSNSMAVRVYQYCDGSYLEDQDQWRMSGIFRDVYLVPFLPDTITDYTTMVDLDDDFTTGTLRTSIKVQGRPGLLRLRLIDGHGQVIEEKEGPCEECLSITVSQPKLWSAEAPNLYELFISYQGRVIRQRIGFRRIEQKGANFLVNGKPIIFYGVNRHEHHPLHGRAVPYETLKADLLLMKQHNINAVRTCHQPNVPEFYDLCDELGLYVIAEADLECHGFDPVERIKIDDPTLSGHALQELVYKIANKWTTDNPLWRDAYVDRAVQLVERYKNHASIVFWSLGNEAFYGCNMAAMYHWIKKRDPSRLVHYEGDRGGLTTDMYSVMYFSIEELVQRAEQYPDRPLIQCEYGHAMGNGPGGLKEYIELYRTHPRLQGGFIWEWCNHGLLKEENGISYYAYGGDFGDQPNDGDFVMDGLVNSDHTPTPGLLEYKKVIEPVSVARVGNCLKIRNHYDFINLGHLVCSWTVRSEFGSCHSEILDLPSIPPGATRQVAIPKSALQDFAEESFLDVSFCLKETTAWAERGHEVAWCQIPLQARDVSDTISHQSPPLQVEEKAGQLFITGPGRQVEFMIDLATGELQWTGNGQRIMDRGPEVGLYRALTQNDLGEGGDSRHWEKFRVDSLRTSLQSIAWTSTGTAVTVEKTLRIAPPVLNWAVDTTVRLTIFGDGFDIHVKGGFSGFHPTTVPRLGLDMSLPGSFDYCHWFGRGPGESYRDKKEASRIGYYEQSVTQMFTPYEYPQENGNRTDTRWMRLSSQDAGSTSVLRVSAPSPFDFTVRKYQIENLNAARHPHDLCQVDQTLFYLDYEHNGLGTGSCGPGPWPEHRLHAGPFEFWASFALGGLD</sequence>
<evidence type="ECO:0000256" key="3">
    <source>
        <dbReference type="ARBA" id="ARBA00012756"/>
    </source>
</evidence>
<dbReference type="GO" id="GO:0004565">
    <property type="term" value="F:beta-galactosidase activity"/>
    <property type="evidence" value="ECO:0007669"/>
    <property type="project" value="UniProtKB-EC"/>
</dbReference>
<dbReference type="GeneID" id="4320135"/>
<dbReference type="GO" id="GO:0071555">
    <property type="term" value="P:cell wall organization"/>
    <property type="evidence" value="ECO:0007669"/>
    <property type="project" value="UniProtKB-KW"/>
</dbReference>
<keyword evidence="6" id="KW-0961">Cell wall biogenesis/degradation</keyword>
<dbReference type="Gene3D" id="2.70.98.10">
    <property type="match status" value="1"/>
</dbReference>
<evidence type="ECO:0000256" key="1">
    <source>
        <dbReference type="ARBA" id="ARBA00001412"/>
    </source>
</evidence>
<evidence type="ECO:0000313" key="10">
    <source>
        <dbReference type="Proteomes" id="UP000007963"/>
    </source>
</evidence>
<dbReference type="OMA" id="NKEYPRT"/>
<dbReference type="SUPFAM" id="SSF74650">
    <property type="entry name" value="Galactose mutarotase-like"/>
    <property type="match status" value="1"/>
</dbReference>
<dbReference type="Pfam" id="PF00703">
    <property type="entry name" value="Glyco_hydro_2"/>
    <property type="match status" value="1"/>
</dbReference>
<dbReference type="InterPro" id="IPR013783">
    <property type="entry name" value="Ig-like_fold"/>
</dbReference>